<feature type="transmembrane region" description="Helical" evidence="9">
    <location>
        <begin position="42"/>
        <end position="62"/>
    </location>
</feature>
<feature type="compositionally biased region" description="Polar residues" evidence="8">
    <location>
        <begin position="127"/>
        <end position="139"/>
    </location>
</feature>
<dbReference type="Ensembl" id="ENSCSET00000026913.1">
    <property type="protein sequence ID" value="ENSCSEP00000026560.1"/>
    <property type="gene ID" value="ENSCSEG00000016965.1"/>
</dbReference>
<dbReference type="AlphaFoldDB" id="A0A3P8WPG1"/>
<dbReference type="GO" id="GO:0005886">
    <property type="term" value="C:plasma membrane"/>
    <property type="evidence" value="ECO:0007669"/>
    <property type="project" value="UniProtKB-ARBA"/>
</dbReference>
<dbReference type="Pfam" id="PF06365">
    <property type="entry name" value="CD34_antigen"/>
    <property type="match status" value="1"/>
</dbReference>
<keyword evidence="2 9" id="KW-0812">Transmembrane</keyword>
<keyword evidence="7" id="KW-0325">Glycoprotein</keyword>
<dbReference type="InterPro" id="IPR008083">
    <property type="entry name" value="CD34"/>
</dbReference>
<evidence type="ECO:0000256" key="3">
    <source>
        <dbReference type="ARBA" id="ARBA00022729"/>
    </source>
</evidence>
<evidence type="ECO:0000256" key="6">
    <source>
        <dbReference type="ARBA" id="ARBA00023136"/>
    </source>
</evidence>
<dbReference type="Proteomes" id="UP000265120">
    <property type="component" value="Chromosome 10"/>
</dbReference>
<keyword evidence="5 9" id="KW-1133">Transmembrane helix</keyword>
<keyword evidence="11" id="KW-1185">Reference proteome</keyword>
<dbReference type="GO" id="GO:0007155">
    <property type="term" value="P:cell adhesion"/>
    <property type="evidence" value="ECO:0007669"/>
    <property type="project" value="UniProtKB-KW"/>
</dbReference>
<evidence type="ECO:0000256" key="1">
    <source>
        <dbReference type="ARBA" id="ARBA00004479"/>
    </source>
</evidence>
<reference evidence="10" key="2">
    <citation type="submission" date="2025-08" db="UniProtKB">
        <authorList>
            <consortium name="Ensembl"/>
        </authorList>
    </citation>
    <scope>IDENTIFICATION</scope>
</reference>
<evidence type="ECO:0000256" key="9">
    <source>
        <dbReference type="SAM" id="Phobius"/>
    </source>
</evidence>
<evidence type="ECO:0000256" key="4">
    <source>
        <dbReference type="ARBA" id="ARBA00022889"/>
    </source>
</evidence>
<protein>
    <submittedName>
        <fullName evidence="10">Uncharacterized LOC103385270</fullName>
    </submittedName>
</protein>
<name>A0A3P8WPG1_CYNSE</name>
<evidence type="ECO:0000256" key="8">
    <source>
        <dbReference type="SAM" id="MobiDB-lite"/>
    </source>
</evidence>
<accession>A0A3P8WPG1</accession>
<dbReference type="GeneTree" id="ENSGT00390000008414"/>
<comment type="subcellular location">
    <subcellularLocation>
        <location evidence="1">Membrane</location>
        <topology evidence="1">Single-pass type I membrane protein</topology>
    </subcellularLocation>
</comment>
<dbReference type="InterPro" id="IPR013836">
    <property type="entry name" value="CD34/Podocalyxin"/>
</dbReference>
<sequence>MLVDSPGADLAPLVAAIQSDGLKQQLGLTKGEVPSSSSNSTVFATVLVTGLLAALGLTIGYFKCPRRSGDKAVRLAEEAYPVDQETQASTLASAAPLNPPPETEEKPTENSDSTEPAKTEPAPPPTNGHSTPKTADTEL</sequence>
<evidence type="ECO:0000256" key="2">
    <source>
        <dbReference type="ARBA" id="ARBA00022692"/>
    </source>
</evidence>
<organism evidence="10 11">
    <name type="scientific">Cynoglossus semilaevis</name>
    <name type="common">Tongue sole</name>
    <dbReference type="NCBI Taxonomy" id="244447"/>
    <lineage>
        <taxon>Eukaryota</taxon>
        <taxon>Metazoa</taxon>
        <taxon>Chordata</taxon>
        <taxon>Craniata</taxon>
        <taxon>Vertebrata</taxon>
        <taxon>Euteleostomi</taxon>
        <taxon>Actinopterygii</taxon>
        <taxon>Neopterygii</taxon>
        <taxon>Teleostei</taxon>
        <taxon>Neoteleostei</taxon>
        <taxon>Acanthomorphata</taxon>
        <taxon>Carangaria</taxon>
        <taxon>Pleuronectiformes</taxon>
        <taxon>Pleuronectoidei</taxon>
        <taxon>Cynoglossidae</taxon>
        <taxon>Cynoglossinae</taxon>
        <taxon>Cynoglossus</taxon>
    </lineage>
</organism>
<reference evidence="10" key="3">
    <citation type="submission" date="2025-09" db="UniProtKB">
        <authorList>
            <consortium name="Ensembl"/>
        </authorList>
    </citation>
    <scope>IDENTIFICATION</scope>
</reference>
<evidence type="ECO:0000313" key="11">
    <source>
        <dbReference type="Proteomes" id="UP000265120"/>
    </source>
</evidence>
<evidence type="ECO:0000313" key="10">
    <source>
        <dbReference type="Ensembl" id="ENSCSEP00000026560.1"/>
    </source>
</evidence>
<evidence type="ECO:0000256" key="5">
    <source>
        <dbReference type="ARBA" id="ARBA00022989"/>
    </source>
</evidence>
<reference evidence="10 11" key="1">
    <citation type="journal article" date="2014" name="Nat. Genet.">
        <title>Whole-genome sequence of a flatfish provides insights into ZW sex chromosome evolution and adaptation to a benthic lifestyle.</title>
        <authorList>
            <person name="Chen S."/>
            <person name="Zhang G."/>
            <person name="Shao C."/>
            <person name="Huang Q."/>
            <person name="Liu G."/>
            <person name="Zhang P."/>
            <person name="Song W."/>
            <person name="An N."/>
            <person name="Chalopin D."/>
            <person name="Volff J.N."/>
            <person name="Hong Y."/>
            <person name="Li Q."/>
            <person name="Sha Z."/>
            <person name="Zhou H."/>
            <person name="Xie M."/>
            <person name="Yu Q."/>
            <person name="Liu Y."/>
            <person name="Xiang H."/>
            <person name="Wang N."/>
            <person name="Wu K."/>
            <person name="Yang C."/>
            <person name="Zhou Q."/>
            <person name="Liao X."/>
            <person name="Yang L."/>
            <person name="Hu Q."/>
            <person name="Zhang J."/>
            <person name="Meng L."/>
            <person name="Jin L."/>
            <person name="Tian Y."/>
            <person name="Lian J."/>
            <person name="Yang J."/>
            <person name="Miao G."/>
            <person name="Liu S."/>
            <person name="Liang Z."/>
            <person name="Yan F."/>
            <person name="Li Y."/>
            <person name="Sun B."/>
            <person name="Zhang H."/>
            <person name="Zhang J."/>
            <person name="Zhu Y."/>
            <person name="Du M."/>
            <person name="Zhao Y."/>
            <person name="Schartl M."/>
            <person name="Tang Q."/>
            <person name="Wang J."/>
        </authorList>
    </citation>
    <scope>NUCLEOTIDE SEQUENCE</scope>
</reference>
<dbReference type="PANTHER" id="PTHR16677:SF1">
    <property type="entry name" value="HEMATOPOIETIC PROGENITOR CELL ANTIGEN CD34"/>
    <property type="match status" value="1"/>
</dbReference>
<evidence type="ECO:0000256" key="7">
    <source>
        <dbReference type="ARBA" id="ARBA00023180"/>
    </source>
</evidence>
<keyword evidence="4" id="KW-0130">Cell adhesion</keyword>
<proteinExistence type="predicted"/>
<keyword evidence="6 9" id="KW-0472">Membrane</keyword>
<feature type="region of interest" description="Disordered" evidence="8">
    <location>
        <begin position="81"/>
        <end position="139"/>
    </location>
</feature>
<keyword evidence="3" id="KW-0732">Signal</keyword>
<dbReference type="PANTHER" id="PTHR16677">
    <property type="entry name" value="HEMATOPOIETIC PROGENITOR CELL ANTIGEN CD34"/>
    <property type="match status" value="1"/>
</dbReference>